<evidence type="ECO:0000256" key="2">
    <source>
        <dbReference type="SAM" id="Phobius"/>
    </source>
</evidence>
<evidence type="ECO:0000313" key="3">
    <source>
        <dbReference type="EMBL" id="MBS9338393.1"/>
    </source>
</evidence>
<reference evidence="3 4" key="1">
    <citation type="submission" date="2020-02" db="EMBL/GenBank/DDBJ databases">
        <title>Fructobacillus sp. isolated from paper mulberry of Taiwan.</title>
        <authorList>
            <person name="Lin S.-T."/>
        </authorList>
    </citation>
    <scope>NUCLEOTIDE SEQUENCE [LARGE SCALE GENOMIC DNA]</scope>
    <source>
        <strain evidence="3 4">M2-14</strain>
    </source>
</reference>
<organism evidence="3 4">
    <name type="scientific">Fructobacillus broussonetiae</name>
    <dbReference type="NCBI Taxonomy" id="2713173"/>
    <lineage>
        <taxon>Bacteria</taxon>
        <taxon>Bacillati</taxon>
        <taxon>Bacillota</taxon>
        <taxon>Bacilli</taxon>
        <taxon>Lactobacillales</taxon>
        <taxon>Lactobacillaceae</taxon>
        <taxon>Fructobacillus</taxon>
    </lineage>
</organism>
<evidence type="ECO:0000313" key="4">
    <source>
        <dbReference type="Proteomes" id="UP001519504"/>
    </source>
</evidence>
<dbReference type="EMBL" id="JAAMFK010000002">
    <property type="protein sequence ID" value="MBS9338393.1"/>
    <property type="molecule type" value="Genomic_DNA"/>
</dbReference>
<sequence length="91" mass="10116">MNEINDVLIALCGAVSGLGVAWFSFKGKHEDSLTSTMKEIRKSNQQLLEDYQELNGKISELLLLTKEMSVELKLAGGKDYSAEIDKIMHKA</sequence>
<keyword evidence="2" id="KW-1133">Transmembrane helix</keyword>
<comment type="caution">
    <text evidence="3">The sequence shown here is derived from an EMBL/GenBank/DDBJ whole genome shotgun (WGS) entry which is preliminary data.</text>
</comment>
<keyword evidence="2" id="KW-0472">Membrane</keyword>
<dbReference type="Proteomes" id="UP001519504">
    <property type="component" value="Unassembled WGS sequence"/>
</dbReference>
<protein>
    <submittedName>
        <fullName evidence="3">Uncharacterized protein</fullName>
    </submittedName>
</protein>
<accession>A0ABS5QYX2</accession>
<keyword evidence="2" id="KW-0812">Transmembrane</keyword>
<gene>
    <name evidence="3" type="ORF">G6R29_01920</name>
</gene>
<name>A0ABS5QYX2_9LACO</name>
<feature type="coiled-coil region" evidence="1">
    <location>
        <begin position="37"/>
        <end position="64"/>
    </location>
</feature>
<keyword evidence="1" id="KW-0175">Coiled coil</keyword>
<dbReference type="RefSeq" id="WP_213808676.1">
    <property type="nucleotide sequence ID" value="NZ_JAAMFK010000002.1"/>
</dbReference>
<evidence type="ECO:0000256" key="1">
    <source>
        <dbReference type="SAM" id="Coils"/>
    </source>
</evidence>
<feature type="transmembrane region" description="Helical" evidence="2">
    <location>
        <begin position="7"/>
        <end position="25"/>
    </location>
</feature>
<proteinExistence type="predicted"/>
<keyword evidence="4" id="KW-1185">Reference proteome</keyword>